<feature type="domain" description="Rieske" evidence="7">
    <location>
        <begin position="72"/>
        <end position="143"/>
    </location>
</feature>
<dbReference type="Pfam" id="PF00355">
    <property type="entry name" value="Rieske"/>
    <property type="match status" value="1"/>
</dbReference>
<proteinExistence type="predicted"/>
<evidence type="ECO:0000313" key="9">
    <source>
        <dbReference type="Proteomes" id="UP000239590"/>
    </source>
</evidence>
<evidence type="ECO:0000256" key="4">
    <source>
        <dbReference type="ARBA" id="ARBA00023014"/>
    </source>
</evidence>
<dbReference type="InterPro" id="IPR017941">
    <property type="entry name" value="Rieske_2Fe-2S"/>
</dbReference>
<dbReference type="GO" id="GO:0051537">
    <property type="term" value="F:2 iron, 2 sulfur cluster binding"/>
    <property type="evidence" value="ECO:0007669"/>
    <property type="project" value="UniProtKB-KW"/>
</dbReference>
<dbReference type="OrthoDB" id="165343at2"/>
<dbReference type="AlphaFoldDB" id="A0A2S7ITB5"/>
<name>A0A2S7ITB5_9BACT</name>
<evidence type="ECO:0000256" key="5">
    <source>
        <dbReference type="ARBA" id="ARBA00023157"/>
    </source>
</evidence>
<comment type="caution">
    <text evidence="8">The sequence shown here is derived from an EMBL/GenBank/DDBJ whole genome shotgun (WGS) entry which is preliminary data.</text>
</comment>
<keyword evidence="1" id="KW-0001">2Fe-2S</keyword>
<keyword evidence="2" id="KW-0479">Metal-binding</keyword>
<dbReference type="Proteomes" id="UP000239590">
    <property type="component" value="Unassembled WGS sequence"/>
</dbReference>
<dbReference type="InterPro" id="IPR005805">
    <property type="entry name" value="Rieske_Fe-S_prot_C"/>
</dbReference>
<keyword evidence="3" id="KW-0408">Iron</keyword>
<organism evidence="8 9">
    <name type="scientific">Siphonobacter curvatus</name>
    <dbReference type="NCBI Taxonomy" id="2094562"/>
    <lineage>
        <taxon>Bacteria</taxon>
        <taxon>Pseudomonadati</taxon>
        <taxon>Bacteroidota</taxon>
        <taxon>Cytophagia</taxon>
        <taxon>Cytophagales</taxon>
        <taxon>Cytophagaceae</taxon>
        <taxon>Siphonobacter</taxon>
    </lineage>
</organism>
<evidence type="ECO:0000256" key="6">
    <source>
        <dbReference type="ARBA" id="ARBA00034078"/>
    </source>
</evidence>
<dbReference type="PROSITE" id="PS51296">
    <property type="entry name" value="RIESKE"/>
    <property type="match status" value="1"/>
</dbReference>
<dbReference type="EMBL" id="PTRA01000001">
    <property type="protein sequence ID" value="PQA60957.1"/>
    <property type="molecule type" value="Genomic_DNA"/>
</dbReference>
<dbReference type="InterPro" id="IPR036922">
    <property type="entry name" value="Rieske_2Fe-2S_sf"/>
</dbReference>
<protein>
    <submittedName>
        <fullName evidence="8">(2Fe-2S)-binding protein</fullName>
    </submittedName>
</protein>
<sequence length="145" mass="15177">MDRKQFMSMVGTGIGAIILQQCLSGCKNEKDDPVDPGSGNGGTGGVNLSLDLTNATYSKLAINGGYVYTNGIIVARTNAGTYIAVSQACTHQGVSVEYRTGTNDLYCPAHGSRFSTTGSVVQGPANAALKQYKTELTGTTLRVFE</sequence>
<keyword evidence="5" id="KW-1015">Disulfide bond</keyword>
<comment type="cofactor">
    <cofactor evidence="6">
        <name>[2Fe-2S] cluster</name>
        <dbReference type="ChEBI" id="CHEBI:190135"/>
    </cofactor>
</comment>
<dbReference type="Gene3D" id="2.102.10.10">
    <property type="entry name" value="Rieske [2Fe-2S] iron-sulphur domain"/>
    <property type="match status" value="1"/>
</dbReference>
<evidence type="ECO:0000256" key="2">
    <source>
        <dbReference type="ARBA" id="ARBA00022723"/>
    </source>
</evidence>
<evidence type="ECO:0000256" key="3">
    <source>
        <dbReference type="ARBA" id="ARBA00023004"/>
    </source>
</evidence>
<keyword evidence="9" id="KW-1185">Reference proteome</keyword>
<evidence type="ECO:0000256" key="1">
    <source>
        <dbReference type="ARBA" id="ARBA00022714"/>
    </source>
</evidence>
<dbReference type="SUPFAM" id="SSF50022">
    <property type="entry name" value="ISP domain"/>
    <property type="match status" value="1"/>
</dbReference>
<accession>A0A2S7ITB5</accession>
<evidence type="ECO:0000313" key="8">
    <source>
        <dbReference type="EMBL" id="PQA60957.1"/>
    </source>
</evidence>
<gene>
    <name evidence="8" type="ORF">C5O19_02060</name>
</gene>
<dbReference type="GO" id="GO:0016020">
    <property type="term" value="C:membrane"/>
    <property type="evidence" value="ECO:0007669"/>
    <property type="project" value="InterPro"/>
</dbReference>
<dbReference type="GO" id="GO:0046872">
    <property type="term" value="F:metal ion binding"/>
    <property type="evidence" value="ECO:0007669"/>
    <property type="project" value="UniProtKB-KW"/>
</dbReference>
<evidence type="ECO:0000259" key="7">
    <source>
        <dbReference type="PROSITE" id="PS51296"/>
    </source>
</evidence>
<dbReference type="PANTHER" id="PTHR10134">
    <property type="entry name" value="CYTOCHROME B-C1 COMPLEX SUBUNIT RIESKE, MITOCHONDRIAL"/>
    <property type="match status" value="1"/>
</dbReference>
<dbReference type="CDD" id="cd03467">
    <property type="entry name" value="Rieske"/>
    <property type="match status" value="1"/>
</dbReference>
<dbReference type="PRINTS" id="PR00162">
    <property type="entry name" value="RIESKE"/>
</dbReference>
<keyword evidence="4" id="KW-0411">Iron-sulfur</keyword>
<reference evidence="9" key="1">
    <citation type="submission" date="2018-02" db="EMBL/GenBank/DDBJ databases">
        <title>Genome sequencing of Solimonas sp. HR-BB.</title>
        <authorList>
            <person name="Lee Y."/>
            <person name="Jeon C.O."/>
        </authorList>
    </citation>
    <scope>NUCLEOTIDE SEQUENCE [LARGE SCALE GENOMIC DNA]</scope>
    <source>
        <strain evidence="9">HR-U</strain>
    </source>
</reference>
<dbReference type="InterPro" id="IPR014349">
    <property type="entry name" value="Rieske_Fe-S_prot"/>
</dbReference>